<reference evidence="1" key="1">
    <citation type="submission" date="2018-12" db="EMBL/GenBank/DDBJ databases">
        <authorList>
            <person name="Will S."/>
            <person name="Neumann-Schaal M."/>
            <person name="Henke P."/>
        </authorList>
    </citation>
    <scope>NUCLEOTIDE SEQUENCE</scope>
    <source>
        <strain evidence="1">PCC 7102</strain>
    </source>
</reference>
<evidence type="ECO:0000313" key="1">
    <source>
        <dbReference type="EMBL" id="RUS96669.1"/>
    </source>
</evidence>
<reference evidence="1" key="2">
    <citation type="journal article" date="2019" name="Genome Biol. Evol.">
        <title>Day and night: Metabolic profiles and evolutionary relationships of six axenic non-marine cyanobacteria.</title>
        <authorList>
            <person name="Will S.E."/>
            <person name="Henke P."/>
            <person name="Boedeker C."/>
            <person name="Huang S."/>
            <person name="Brinkmann H."/>
            <person name="Rohde M."/>
            <person name="Jarek M."/>
            <person name="Friedl T."/>
            <person name="Seufert S."/>
            <person name="Schumacher M."/>
            <person name="Overmann J."/>
            <person name="Neumann-Schaal M."/>
            <person name="Petersen J."/>
        </authorList>
    </citation>
    <scope>NUCLEOTIDE SEQUENCE [LARGE SCALE GENOMIC DNA]</scope>
    <source>
        <strain evidence="1">PCC 7102</strain>
    </source>
</reference>
<keyword evidence="2" id="KW-1185">Reference proteome</keyword>
<comment type="caution">
    <text evidence="1">The sequence shown here is derived from an EMBL/GenBank/DDBJ whole genome shotgun (WGS) entry which is preliminary data.</text>
</comment>
<sequence length="201" mass="22973">MAYSDFTLHKVRDAFQLVINEKSNLFPDSPSSEPSEILKLLLEEYIQLATAINTEKARSELLIAQILTEVRRQLKYRISLFSGTDFNVDPSKGLNGFCDFILSASEEQFEIEAPVIIVIEAKNESLKSGLGQCIATMEGARLFNQKADKQVKKIYGAVTSGTNWRFLILEENKVFIDNRVILICRCATVYNYWRDLHKNQR</sequence>
<dbReference type="AlphaFoldDB" id="A0A433US83"/>
<dbReference type="Proteomes" id="UP000271624">
    <property type="component" value="Unassembled WGS sequence"/>
</dbReference>
<dbReference type="RefSeq" id="WP_186538429.1">
    <property type="nucleotide sequence ID" value="NZ_RSCL01000035.1"/>
</dbReference>
<gene>
    <name evidence="1" type="ORF">DSM106972_086920</name>
</gene>
<accession>A0A433US83</accession>
<name>A0A433US83_9CYAN</name>
<dbReference type="EMBL" id="RSCL01000035">
    <property type="protein sequence ID" value="RUS96669.1"/>
    <property type="molecule type" value="Genomic_DNA"/>
</dbReference>
<protein>
    <submittedName>
        <fullName evidence="1">Uncharacterized protein</fullName>
    </submittedName>
</protein>
<organism evidence="1 2">
    <name type="scientific">Dulcicalothrix desertica PCC 7102</name>
    <dbReference type="NCBI Taxonomy" id="232991"/>
    <lineage>
        <taxon>Bacteria</taxon>
        <taxon>Bacillati</taxon>
        <taxon>Cyanobacteriota</taxon>
        <taxon>Cyanophyceae</taxon>
        <taxon>Nostocales</taxon>
        <taxon>Calotrichaceae</taxon>
        <taxon>Dulcicalothrix</taxon>
    </lineage>
</organism>
<proteinExistence type="predicted"/>
<evidence type="ECO:0000313" key="2">
    <source>
        <dbReference type="Proteomes" id="UP000271624"/>
    </source>
</evidence>